<dbReference type="Gramene" id="AET7Gv20869900.12">
    <property type="protein sequence ID" value="AET7Gv20869900.12"/>
    <property type="gene ID" value="AET7Gv20869900"/>
</dbReference>
<feature type="compositionally biased region" description="Polar residues" evidence="1">
    <location>
        <begin position="1"/>
        <end position="13"/>
    </location>
</feature>
<feature type="region of interest" description="Disordered" evidence="1">
    <location>
        <begin position="1"/>
        <end position="26"/>
    </location>
</feature>
<organism evidence="2 3">
    <name type="scientific">Aegilops tauschii subsp. strangulata</name>
    <name type="common">Goatgrass</name>
    <dbReference type="NCBI Taxonomy" id="200361"/>
    <lineage>
        <taxon>Eukaryota</taxon>
        <taxon>Viridiplantae</taxon>
        <taxon>Streptophyta</taxon>
        <taxon>Embryophyta</taxon>
        <taxon>Tracheophyta</taxon>
        <taxon>Spermatophyta</taxon>
        <taxon>Magnoliopsida</taxon>
        <taxon>Liliopsida</taxon>
        <taxon>Poales</taxon>
        <taxon>Poaceae</taxon>
        <taxon>BOP clade</taxon>
        <taxon>Pooideae</taxon>
        <taxon>Triticodae</taxon>
        <taxon>Triticeae</taxon>
        <taxon>Triticinae</taxon>
        <taxon>Aegilops</taxon>
    </lineage>
</organism>
<name>A0A453SA67_AEGTS</name>
<protein>
    <submittedName>
        <fullName evidence="2">Uncharacterized protein</fullName>
    </submittedName>
</protein>
<reference evidence="2" key="5">
    <citation type="journal article" date="2021" name="G3 (Bethesda)">
        <title>Aegilops tauschii genome assembly Aet v5.0 features greater sequence contiguity and improved annotation.</title>
        <authorList>
            <person name="Wang L."/>
            <person name="Zhu T."/>
            <person name="Rodriguez J.C."/>
            <person name="Deal K.R."/>
            <person name="Dubcovsky J."/>
            <person name="McGuire P.E."/>
            <person name="Lux T."/>
            <person name="Spannagl M."/>
            <person name="Mayer K.F.X."/>
            <person name="Baldrich P."/>
            <person name="Meyers B.C."/>
            <person name="Huo N."/>
            <person name="Gu Y.Q."/>
            <person name="Zhou H."/>
            <person name="Devos K.M."/>
            <person name="Bennetzen J.L."/>
            <person name="Unver T."/>
            <person name="Budak H."/>
            <person name="Gulick P.J."/>
            <person name="Galiba G."/>
            <person name="Kalapos B."/>
            <person name="Nelson D.R."/>
            <person name="Li P."/>
            <person name="You F.M."/>
            <person name="Luo M.C."/>
            <person name="Dvorak J."/>
        </authorList>
    </citation>
    <scope>NUCLEOTIDE SEQUENCE [LARGE SCALE GENOMIC DNA]</scope>
    <source>
        <strain evidence="2">cv. AL8/78</strain>
    </source>
</reference>
<proteinExistence type="predicted"/>
<dbReference type="AlphaFoldDB" id="A0A453SA67"/>
<accession>A0A453SA67</accession>
<reference evidence="3" key="2">
    <citation type="journal article" date="2017" name="Nat. Plants">
        <title>The Aegilops tauschii genome reveals multiple impacts of transposons.</title>
        <authorList>
            <person name="Zhao G."/>
            <person name="Zou C."/>
            <person name="Li K."/>
            <person name="Wang K."/>
            <person name="Li T."/>
            <person name="Gao L."/>
            <person name="Zhang X."/>
            <person name="Wang H."/>
            <person name="Yang Z."/>
            <person name="Liu X."/>
            <person name="Jiang W."/>
            <person name="Mao L."/>
            <person name="Kong X."/>
            <person name="Jiao Y."/>
            <person name="Jia J."/>
        </authorList>
    </citation>
    <scope>NUCLEOTIDE SEQUENCE [LARGE SCALE GENOMIC DNA]</scope>
    <source>
        <strain evidence="3">cv. AL8/78</strain>
    </source>
</reference>
<evidence type="ECO:0000256" key="1">
    <source>
        <dbReference type="SAM" id="MobiDB-lite"/>
    </source>
</evidence>
<evidence type="ECO:0000313" key="2">
    <source>
        <dbReference type="EnsemblPlants" id="AET7Gv20869900.12"/>
    </source>
</evidence>
<reference evidence="3" key="1">
    <citation type="journal article" date="2014" name="Science">
        <title>Ancient hybridizations among the ancestral genomes of bread wheat.</title>
        <authorList>
            <consortium name="International Wheat Genome Sequencing Consortium,"/>
            <person name="Marcussen T."/>
            <person name="Sandve S.R."/>
            <person name="Heier L."/>
            <person name="Spannagl M."/>
            <person name="Pfeifer M."/>
            <person name="Jakobsen K.S."/>
            <person name="Wulff B.B."/>
            <person name="Steuernagel B."/>
            <person name="Mayer K.F."/>
            <person name="Olsen O.A."/>
        </authorList>
    </citation>
    <scope>NUCLEOTIDE SEQUENCE [LARGE SCALE GENOMIC DNA]</scope>
    <source>
        <strain evidence="3">cv. AL8/78</strain>
    </source>
</reference>
<dbReference type="EnsemblPlants" id="AET7Gv20869900.12">
    <property type="protein sequence ID" value="AET7Gv20869900.12"/>
    <property type="gene ID" value="AET7Gv20869900"/>
</dbReference>
<sequence length="72" mass="7655">FLISKPTQQTLEQPTGHRADPNARRGIGPLFSRVPFCFNQEAKGGRYGGAGELVVDVEGAGRRRHGGVPAPA</sequence>
<evidence type="ECO:0000313" key="3">
    <source>
        <dbReference type="Proteomes" id="UP000015105"/>
    </source>
</evidence>
<dbReference type="Proteomes" id="UP000015105">
    <property type="component" value="Chromosome 7D"/>
</dbReference>
<keyword evidence="3" id="KW-1185">Reference proteome</keyword>
<reference evidence="2" key="3">
    <citation type="journal article" date="2017" name="Nature">
        <title>Genome sequence of the progenitor of the wheat D genome Aegilops tauschii.</title>
        <authorList>
            <person name="Luo M.C."/>
            <person name="Gu Y.Q."/>
            <person name="Puiu D."/>
            <person name="Wang H."/>
            <person name="Twardziok S.O."/>
            <person name="Deal K.R."/>
            <person name="Huo N."/>
            <person name="Zhu T."/>
            <person name="Wang L."/>
            <person name="Wang Y."/>
            <person name="McGuire P.E."/>
            <person name="Liu S."/>
            <person name="Long H."/>
            <person name="Ramasamy R.K."/>
            <person name="Rodriguez J.C."/>
            <person name="Van S.L."/>
            <person name="Yuan L."/>
            <person name="Wang Z."/>
            <person name="Xia Z."/>
            <person name="Xiao L."/>
            <person name="Anderson O.D."/>
            <person name="Ouyang S."/>
            <person name="Liang Y."/>
            <person name="Zimin A.V."/>
            <person name="Pertea G."/>
            <person name="Qi P."/>
            <person name="Bennetzen J.L."/>
            <person name="Dai X."/>
            <person name="Dawson M.W."/>
            <person name="Muller H.G."/>
            <person name="Kugler K."/>
            <person name="Rivarola-Duarte L."/>
            <person name="Spannagl M."/>
            <person name="Mayer K.F.X."/>
            <person name="Lu F.H."/>
            <person name="Bevan M.W."/>
            <person name="Leroy P."/>
            <person name="Li P."/>
            <person name="You F.M."/>
            <person name="Sun Q."/>
            <person name="Liu Z."/>
            <person name="Lyons E."/>
            <person name="Wicker T."/>
            <person name="Salzberg S.L."/>
            <person name="Devos K.M."/>
            <person name="Dvorak J."/>
        </authorList>
    </citation>
    <scope>NUCLEOTIDE SEQUENCE [LARGE SCALE GENOMIC DNA]</scope>
    <source>
        <strain evidence="2">cv. AL8/78</strain>
    </source>
</reference>
<reference evidence="2" key="4">
    <citation type="submission" date="2019-03" db="UniProtKB">
        <authorList>
            <consortium name="EnsemblPlants"/>
        </authorList>
    </citation>
    <scope>IDENTIFICATION</scope>
</reference>